<dbReference type="EMBL" id="JAFMYU010000012">
    <property type="protein sequence ID" value="MBO0932361.1"/>
    <property type="molecule type" value="Genomic_DNA"/>
</dbReference>
<accession>A0A939G952</accession>
<organism evidence="9 10">
    <name type="scientific">Fibrella aquatilis</name>
    <dbReference type="NCBI Taxonomy" id="2817059"/>
    <lineage>
        <taxon>Bacteria</taxon>
        <taxon>Pseudomonadati</taxon>
        <taxon>Bacteroidota</taxon>
        <taxon>Cytophagia</taxon>
        <taxon>Cytophagales</taxon>
        <taxon>Spirosomataceae</taxon>
        <taxon>Fibrella</taxon>
    </lineage>
</organism>
<keyword evidence="7" id="KW-0732">Signal</keyword>
<evidence type="ECO:0000259" key="8">
    <source>
        <dbReference type="PROSITE" id="PS50059"/>
    </source>
</evidence>
<dbReference type="InterPro" id="IPR046357">
    <property type="entry name" value="PPIase_dom_sf"/>
</dbReference>
<dbReference type="PANTHER" id="PTHR43811">
    <property type="entry name" value="FKBP-TYPE PEPTIDYL-PROLYL CIS-TRANS ISOMERASE FKPA"/>
    <property type="match status" value="1"/>
</dbReference>
<dbReference type="PANTHER" id="PTHR43811:SF19">
    <property type="entry name" value="39 KDA FK506-BINDING NUCLEAR PROTEIN"/>
    <property type="match status" value="1"/>
</dbReference>
<sequence>MRNLSLALVAALCIAASFLSCKDTYIDPAIANFTKDTTDIAVYVKNNGLVTQSASYGVRYQITQANPAGKAPAQGEELEFSYVIRSLSNTKIDSTKKDSSAYFPFGLGKMLIGLEIGFGKLREGEKAIFLFPSYVAFGDRPVGALLANSPVRFDVFLKAVRSEDAQIEDYIKRNKLTNVDKQTTGLRVSKTVSTTTGAALTDGQKVTLKYSGKFLRSGNVFDDNAKLPYDVTLGRNQVVPGFEAGIKALKVGEKATIIFPSSLGYGSTGTSNGAILPYTPLAFDIEIISAQ</sequence>
<evidence type="ECO:0000256" key="5">
    <source>
        <dbReference type="PROSITE-ProRule" id="PRU00277"/>
    </source>
</evidence>
<feature type="chain" id="PRO_5037420216" description="Peptidyl-prolyl cis-trans isomerase" evidence="7">
    <location>
        <begin position="23"/>
        <end position="291"/>
    </location>
</feature>
<feature type="domain" description="PPIase FKBP-type" evidence="8">
    <location>
        <begin position="75"/>
        <end position="161"/>
    </location>
</feature>
<dbReference type="GO" id="GO:0003755">
    <property type="term" value="F:peptidyl-prolyl cis-trans isomerase activity"/>
    <property type="evidence" value="ECO:0007669"/>
    <property type="project" value="UniProtKB-UniRule"/>
</dbReference>
<reference evidence="9 10" key="1">
    <citation type="submission" date="2021-03" db="EMBL/GenBank/DDBJ databases">
        <title>Fibrella sp. HMF5036 genome sequencing and assembly.</title>
        <authorList>
            <person name="Kang H."/>
            <person name="Kim H."/>
            <person name="Bae S."/>
            <person name="Joh K."/>
        </authorList>
    </citation>
    <scope>NUCLEOTIDE SEQUENCE [LARGE SCALE GENOMIC DNA]</scope>
    <source>
        <strain evidence="9 10">HMF5036</strain>
    </source>
</reference>
<dbReference type="RefSeq" id="WP_207336328.1">
    <property type="nucleotide sequence ID" value="NZ_JAFMYU010000012.1"/>
</dbReference>
<dbReference type="SUPFAM" id="SSF54534">
    <property type="entry name" value="FKBP-like"/>
    <property type="match status" value="2"/>
</dbReference>
<keyword evidence="10" id="KW-1185">Reference proteome</keyword>
<evidence type="ECO:0000256" key="4">
    <source>
        <dbReference type="ARBA" id="ARBA00023235"/>
    </source>
</evidence>
<dbReference type="EC" id="5.2.1.8" evidence="6"/>
<evidence type="ECO:0000256" key="1">
    <source>
        <dbReference type="ARBA" id="ARBA00000971"/>
    </source>
</evidence>
<evidence type="ECO:0000256" key="3">
    <source>
        <dbReference type="ARBA" id="ARBA00023110"/>
    </source>
</evidence>
<protein>
    <recommendedName>
        <fullName evidence="6">Peptidyl-prolyl cis-trans isomerase</fullName>
        <ecNumber evidence="6">5.2.1.8</ecNumber>
    </recommendedName>
</protein>
<evidence type="ECO:0000256" key="6">
    <source>
        <dbReference type="RuleBase" id="RU003915"/>
    </source>
</evidence>
<feature type="domain" description="PPIase FKBP-type" evidence="8">
    <location>
        <begin position="203"/>
        <end position="291"/>
    </location>
</feature>
<proteinExistence type="inferred from homology"/>
<keyword evidence="4 5" id="KW-0413">Isomerase</keyword>
<dbReference type="Gene3D" id="3.10.50.40">
    <property type="match status" value="2"/>
</dbReference>
<gene>
    <name evidence="9" type="ORF">J2I48_15225</name>
</gene>
<evidence type="ECO:0000313" key="9">
    <source>
        <dbReference type="EMBL" id="MBO0932361.1"/>
    </source>
</evidence>
<evidence type="ECO:0000256" key="7">
    <source>
        <dbReference type="SAM" id="SignalP"/>
    </source>
</evidence>
<feature type="signal peptide" evidence="7">
    <location>
        <begin position="1"/>
        <end position="22"/>
    </location>
</feature>
<evidence type="ECO:0000256" key="2">
    <source>
        <dbReference type="ARBA" id="ARBA00006577"/>
    </source>
</evidence>
<comment type="similarity">
    <text evidence="2 6">Belongs to the FKBP-type PPIase family.</text>
</comment>
<evidence type="ECO:0000313" key="10">
    <source>
        <dbReference type="Proteomes" id="UP000664795"/>
    </source>
</evidence>
<dbReference type="AlphaFoldDB" id="A0A939G952"/>
<name>A0A939G952_9BACT</name>
<dbReference type="PROSITE" id="PS51257">
    <property type="entry name" value="PROKAR_LIPOPROTEIN"/>
    <property type="match status" value="1"/>
</dbReference>
<dbReference type="InterPro" id="IPR001179">
    <property type="entry name" value="PPIase_FKBP_dom"/>
</dbReference>
<comment type="catalytic activity">
    <reaction evidence="1 5 6">
        <text>[protein]-peptidylproline (omega=180) = [protein]-peptidylproline (omega=0)</text>
        <dbReference type="Rhea" id="RHEA:16237"/>
        <dbReference type="Rhea" id="RHEA-COMP:10747"/>
        <dbReference type="Rhea" id="RHEA-COMP:10748"/>
        <dbReference type="ChEBI" id="CHEBI:83833"/>
        <dbReference type="ChEBI" id="CHEBI:83834"/>
        <dbReference type="EC" id="5.2.1.8"/>
    </reaction>
</comment>
<dbReference type="PROSITE" id="PS50059">
    <property type="entry name" value="FKBP_PPIASE"/>
    <property type="match status" value="2"/>
</dbReference>
<keyword evidence="3 5" id="KW-0697">Rotamase</keyword>
<dbReference type="Pfam" id="PF00254">
    <property type="entry name" value="FKBP_C"/>
    <property type="match status" value="2"/>
</dbReference>
<dbReference type="Proteomes" id="UP000664795">
    <property type="component" value="Unassembled WGS sequence"/>
</dbReference>
<comment type="caution">
    <text evidence="9">The sequence shown here is derived from an EMBL/GenBank/DDBJ whole genome shotgun (WGS) entry which is preliminary data.</text>
</comment>